<dbReference type="EMBL" id="BSXW01000205">
    <property type="protein sequence ID" value="GMF14709.1"/>
    <property type="molecule type" value="Genomic_DNA"/>
</dbReference>
<dbReference type="Gene3D" id="1.25.10.10">
    <property type="entry name" value="Leucine-rich Repeat Variant"/>
    <property type="match status" value="4"/>
</dbReference>
<dbReference type="Proteomes" id="UP001165083">
    <property type="component" value="Unassembled WGS sequence"/>
</dbReference>
<gene>
    <name evidence="5" type="ORF">Plil01_000490100</name>
</gene>
<dbReference type="PROSITE" id="PS50176">
    <property type="entry name" value="ARM_REPEAT"/>
    <property type="match status" value="1"/>
</dbReference>
<feature type="repeat" description="ARM" evidence="2">
    <location>
        <begin position="1478"/>
        <end position="1527"/>
    </location>
</feature>
<keyword evidence="1" id="KW-0677">Repeat</keyword>
<organism evidence="5 6">
    <name type="scientific">Phytophthora lilii</name>
    <dbReference type="NCBI Taxonomy" id="2077276"/>
    <lineage>
        <taxon>Eukaryota</taxon>
        <taxon>Sar</taxon>
        <taxon>Stramenopiles</taxon>
        <taxon>Oomycota</taxon>
        <taxon>Peronosporomycetes</taxon>
        <taxon>Peronosporales</taxon>
        <taxon>Peronosporaceae</taxon>
        <taxon>Phytophthora</taxon>
    </lineage>
</organism>
<name>A0A9W6TI80_9STRA</name>
<dbReference type="PANTHER" id="PTHR22895">
    <property type="entry name" value="ARMADILLO REPEAT-CONTAINING PROTEIN 6"/>
    <property type="match status" value="1"/>
</dbReference>
<evidence type="ECO:0000256" key="3">
    <source>
        <dbReference type="SAM" id="Coils"/>
    </source>
</evidence>
<feature type="region of interest" description="Disordered" evidence="4">
    <location>
        <begin position="1"/>
        <end position="100"/>
    </location>
</feature>
<comment type="caution">
    <text evidence="5">The sequence shown here is derived from an EMBL/GenBank/DDBJ whole genome shotgun (WGS) entry which is preliminary data.</text>
</comment>
<keyword evidence="3" id="KW-0175">Coiled coil</keyword>
<evidence type="ECO:0000256" key="1">
    <source>
        <dbReference type="ARBA" id="ARBA00022737"/>
    </source>
</evidence>
<protein>
    <submittedName>
        <fullName evidence="5">Unnamed protein product</fullName>
    </submittedName>
</protein>
<feature type="compositionally biased region" description="Acidic residues" evidence="4">
    <location>
        <begin position="66"/>
        <end position="78"/>
    </location>
</feature>
<evidence type="ECO:0000313" key="6">
    <source>
        <dbReference type="Proteomes" id="UP001165083"/>
    </source>
</evidence>
<feature type="compositionally biased region" description="Basic and acidic residues" evidence="4">
    <location>
        <begin position="441"/>
        <end position="459"/>
    </location>
</feature>
<proteinExistence type="predicted"/>
<reference evidence="5" key="1">
    <citation type="submission" date="2023-04" db="EMBL/GenBank/DDBJ databases">
        <title>Phytophthora lilii NBRC 32176.</title>
        <authorList>
            <person name="Ichikawa N."/>
            <person name="Sato H."/>
            <person name="Tonouchi N."/>
        </authorList>
    </citation>
    <scope>NUCLEOTIDE SEQUENCE</scope>
    <source>
        <strain evidence="5">NBRC 32176</strain>
    </source>
</reference>
<feature type="coiled-coil region" evidence="3">
    <location>
        <begin position="813"/>
        <end position="874"/>
    </location>
</feature>
<feature type="coiled-coil region" evidence="3">
    <location>
        <begin position="149"/>
        <end position="183"/>
    </location>
</feature>
<evidence type="ECO:0000256" key="4">
    <source>
        <dbReference type="SAM" id="MobiDB-lite"/>
    </source>
</evidence>
<dbReference type="InterPro" id="IPR011989">
    <property type="entry name" value="ARM-like"/>
</dbReference>
<dbReference type="SMART" id="SM00185">
    <property type="entry name" value="ARM"/>
    <property type="match status" value="7"/>
</dbReference>
<feature type="coiled-coil region" evidence="3">
    <location>
        <begin position="1049"/>
        <end position="1190"/>
    </location>
</feature>
<feature type="region of interest" description="Disordered" evidence="4">
    <location>
        <begin position="623"/>
        <end position="706"/>
    </location>
</feature>
<feature type="compositionally biased region" description="Acidic residues" evidence="4">
    <location>
        <begin position="360"/>
        <end position="371"/>
    </location>
</feature>
<feature type="compositionally biased region" description="Basic and acidic residues" evidence="4">
    <location>
        <begin position="1792"/>
        <end position="1817"/>
    </location>
</feature>
<dbReference type="SUPFAM" id="SSF48371">
    <property type="entry name" value="ARM repeat"/>
    <property type="match status" value="2"/>
</dbReference>
<feature type="compositionally biased region" description="Basic and acidic residues" evidence="4">
    <location>
        <begin position="644"/>
        <end position="654"/>
    </location>
</feature>
<feature type="compositionally biased region" description="Acidic residues" evidence="4">
    <location>
        <begin position="86"/>
        <end position="95"/>
    </location>
</feature>
<feature type="compositionally biased region" description="Basic and acidic residues" evidence="4">
    <location>
        <begin position="939"/>
        <end position="948"/>
    </location>
</feature>
<feature type="compositionally biased region" description="Acidic residues" evidence="4">
    <location>
        <begin position="1"/>
        <end position="58"/>
    </location>
</feature>
<evidence type="ECO:0000313" key="5">
    <source>
        <dbReference type="EMBL" id="GMF14709.1"/>
    </source>
</evidence>
<feature type="compositionally biased region" description="Polar residues" evidence="4">
    <location>
        <begin position="2252"/>
        <end position="2265"/>
    </location>
</feature>
<keyword evidence="6" id="KW-1185">Reference proteome</keyword>
<feature type="region of interest" description="Disordered" evidence="4">
    <location>
        <begin position="326"/>
        <end position="375"/>
    </location>
</feature>
<dbReference type="OrthoDB" id="167232at2759"/>
<accession>A0A9W6TI80</accession>
<sequence>MADTDDENLDEGEQEAMEEGEDVQEEDEGTENADEDGEGDEPADLDENEGSGEDEAYEIDLGGGSEGDEERSEEAAEEQEQKSEEHDEGENEEPEHEVSAMEAEIARVLDEGCLQVQQKLSEHFIAQKNRLVECEHLVQVAIEQRREYLAKHKQLLANSKRECSDLRAQLESLDAKLRREQDERADEREWLTELWPDNVPLPTLLVPIKKAVDARRAVAAAEPVQLVKDLADARERKRLEALITRRVERERVRQQLEEASHWKLVLPESPDDGSGQMQYYTNTHTGVSVWDAPVAMLFEAPPGWDMATMDWEASYGLENFYPDARQHAKRPTDDENDDNEADSDDDDTSKGSSGNIKDKEDEEEGDDDDVPMDPMPARERLEAEMKRFELLKVEVEQSAAKQRSLAMEVLTATRELFEREQEVLKEEDAAMIAVERKRRIAEKDEQAAAKAKAEAEQRKAQQASTGKTSVVPVFARDSVAKKGLTLAADDQVFEQELRDFAVGQRVDRLYLSIPLTRDPRVRERHQLEPEFVHMKHVESRVLQAEKLEFDLLEKCALRHEEAASKAVELRELCEQIREQQFGVEEELVTVEASIARLEAAASPPPEQPRPTAEELERAAGRFLTVEPLLSVEEDEQETGDDNNGEEKSVPADDTKEAEDEAGSVSATEQGVPPLIASALPEPDEVEISVASPAKSAEVPPVHVDDERMKMDESELRELKTFTDAELAWRQWEKAEKARCTKLNKMADRHTLLTTSRKQLAVDLALYEDADAPFFERLRDLEKAANTRMWDLQAQTQVVRARFVVERAAREESVFQMRDRLKELQQQLEDAYALPLQAIHPLERIELEFKSQKLVEALKKQEAELQARYAKEEEAKALLVSLELRSCDYADARLQEETKLFAEKQALWDLNFTLVDEIQSCRQTIERLYLLMQPQEDEEQKPSQEKPEGGQDPDASPADDMQTTLEGDETEPSPRELYEENARVFETKLQYLQQVRRFLLMCYEREDRWRALAATTFIKDSTSAEWMTNMQLLRQEDTLALLQTQHEEQQQVLQRQIKLLTKVKAALQAQVDELNEKTKRLQSDYQAASESVRLQTQEVIKTLRGETELHKATLEKEKLKFRLDREQLIREHDEIREELERRLQCLDDVIDKQTHWLTAAKRELHAQRVANEELLKAYQSLEKRRAAEVNDMRFRIAAQIKKINNIEMWNLSMKISAKEAHTDFINMQKDMAKQQQQHKQLQRGLRLINWRHRVTAQTILTDVNLLFSFFADGIAILAGATPEINDALRENAGIEVLAALARHSTQQSVRAICARALGQLSWNANVTARSLGWKAKQKWFHWMKTHSSAVLDKLTASGLSFDTIAAEDGTQMNWLADPSAPIDEISGESDHDLSSTGGKTKAKKLLFTETWQQFDDKAFPDTNVANQQYMGLSSNVLQTILDLCRSPETNKQVQRNALHSLALIVRSSRNTSIIGRLDGSIALLVSLLEQKSELTSDYEPQVVRHAVQALANLAYRNAYNQQAIFAQGGIPLLLRLCENAVSSSDALDADVDLTLATTQALAHLSHDHVLSCQALVEAGGISILTKLCNSPRIHDAIDLEVYELIQTYSSQVIANVITLLDSEDSESDHRSRHIADFILEEQAMPPQYSSGVDPTKEKLIHDNQEHNDDQSALQPPKHAGVATFVLMCASCNRNVAFHGAVVLGSIAQHDAIRAAIGAASGMDALFLLAARTEDLPMVAQATWALANLTWNRDNQYRVARYIDHLYQLCTMSSRHSTRISLNQQEANQQEANQQHEEDHEDDKMPPEDPASKLQRQKQDEQLALQIREHGLCILANCLFYNEANRQLVASHTDWMHLLARNALDADGATLEHSARALCSLSYSDSIALQMGSTIVADVPSKTGASKPVKGSTSTSTSMTGLHIFIRLCGRTGLVAVQQHGLFGVINMCLHDSNKTRMLEIPHGIDTLVNLSGHSSKDLSDPALEALELLADLQQLKQNHGISAGQSFESVDMKKLIALLSEATNPSLVAMISDAIADEVWKKPSAQVRLRNEHGLEKLLEICVKQGPLFPTAVSGSSPTAAAEIERRVRISCLWALRNTVANNVRNQDLVGALGGVQQLVSVYDRERQSEEVVEPLLAVLIAVVMKHPRNSQQLVQFGLDMLIGLADEAEDGDRLEGDQRGVILPPLNRPTRMTAASPSKVDPGTFKFTNKSEKQLENTTLARDLLHLVAPYNTREGDAPPPLSPDAKVRRMQQLQPSSISPIRRR</sequence>
<evidence type="ECO:0000256" key="2">
    <source>
        <dbReference type="PROSITE-ProRule" id="PRU00259"/>
    </source>
</evidence>
<dbReference type="PANTHER" id="PTHR22895:SF0">
    <property type="entry name" value="ARMADILLO REPEAT-CONTAINING PROTEIN 6"/>
    <property type="match status" value="1"/>
</dbReference>
<feature type="region of interest" description="Disordered" evidence="4">
    <location>
        <begin position="441"/>
        <end position="467"/>
    </location>
</feature>
<dbReference type="InterPro" id="IPR016024">
    <property type="entry name" value="ARM-type_fold"/>
</dbReference>
<feature type="region of interest" description="Disordered" evidence="4">
    <location>
        <begin position="2231"/>
        <end position="2265"/>
    </location>
</feature>
<feature type="region of interest" description="Disordered" evidence="4">
    <location>
        <begin position="1783"/>
        <end position="1817"/>
    </location>
</feature>
<feature type="region of interest" description="Disordered" evidence="4">
    <location>
        <begin position="934"/>
        <end position="974"/>
    </location>
</feature>
<dbReference type="InterPro" id="IPR000225">
    <property type="entry name" value="Armadillo"/>
</dbReference>
<feature type="compositionally biased region" description="Acidic residues" evidence="4">
    <location>
        <begin position="334"/>
        <end position="347"/>
    </location>
</feature>
<feature type="compositionally biased region" description="Acidic residues" evidence="4">
    <location>
        <begin position="631"/>
        <end position="643"/>
    </location>
</feature>